<dbReference type="EMBL" id="AWUE01012924">
    <property type="protein sequence ID" value="OMP08050.1"/>
    <property type="molecule type" value="Genomic_DNA"/>
</dbReference>
<organism evidence="1 2">
    <name type="scientific">Corchorus olitorius</name>
    <dbReference type="NCBI Taxonomy" id="93759"/>
    <lineage>
        <taxon>Eukaryota</taxon>
        <taxon>Viridiplantae</taxon>
        <taxon>Streptophyta</taxon>
        <taxon>Embryophyta</taxon>
        <taxon>Tracheophyta</taxon>
        <taxon>Spermatophyta</taxon>
        <taxon>Magnoliopsida</taxon>
        <taxon>eudicotyledons</taxon>
        <taxon>Gunneridae</taxon>
        <taxon>Pentapetalae</taxon>
        <taxon>rosids</taxon>
        <taxon>malvids</taxon>
        <taxon>Malvales</taxon>
        <taxon>Malvaceae</taxon>
        <taxon>Grewioideae</taxon>
        <taxon>Apeibeae</taxon>
        <taxon>Corchorus</taxon>
    </lineage>
</organism>
<accession>A0A1R3KLU1</accession>
<proteinExistence type="predicted"/>
<gene>
    <name evidence="1" type="ORF">COLO4_06820</name>
</gene>
<dbReference type="AlphaFoldDB" id="A0A1R3KLU1"/>
<keyword evidence="2" id="KW-1185">Reference proteome</keyword>
<name>A0A1R3KLU1_9ROSI</name>
<protein>
    <submittedName>
        <fullName evidence="1">Uncharacterized protein</fullName>
    </submittedName>
</protein>
<sequence>MANVHYKCRLNHVTLLIRVKSSSSGNRLKKALQNHRGQTGRIGVFNLKIQTRRVKSIQFYCTGCMSLFLIFEVTADAGADDWGGSHVESARYDSSSHVVRT</sequence>
<evidence type="ECO:0000313" key="2">
    <source>
        <dbReference type="Proteomes" id="UP000187203"/>
    </source>
</evidence>
<evidence type="ECO:0000313" key="1">
    <source>
        <dbReference type="EMBL" id="OMP08050.1"/>
    </source>
</evidence>
<dbReference type="Proteomes" id="UP000187203">
    <property type="component" value="Unassembled WGS sequence"/>
</dbReference>
<reference evidence="2" key="1">
    <citation type="submission" date="2013-09" db="EMBL/GenBank/DDBJ databases">
        <title>Corchorus olitorius genome sequencing.</title>
        <authorList>
            <person name="Alam M."/>
            <person name="Haque M.S."/>
            <person name="Islam M.S."/>
            <person name="Emdad E.M."/>
            <person name="Islam M.M."/>
            <person name="Ahmed B."/>
            <person name="Halim A."/>
            <person name="Hossen Q.M.M."/>
            <person name="Hossain M.Z."/>
            <person name="Ahmed R."/>
            <person name="Khan M.M."/>
            <person name="Islam R."/>
            <person name="Rashid M.M."/>
            <person name="Khan S.A."/>
            <person name="Rahman M.S."/>
            <person name="Alam M."/>
            <person name="Yahiya A.S."/>
            <person name="Khan M.S."/>
            <person name="Azam M.S."/>
            <person name="Haque T."/>
            <person name="Lashkar M.Z.H."/>
            <person name="Akhand A.I."/>
            <person name="Morshed G."/>
            <person name="Roy S."/>
            <person name="Uddin K.S."/>
            <person name="Rabeya T."/>
            <person name="Hossain A.S."/>
            <person name="Chowdhury A."/>
            <person name="Snigdha A.R."/>
            <person name="Mortoza M.S."/>
            <person name="Matin S.A."/>
            <person name="Hoque S.M.E."/>
            <person name="Islam M.K."/>
            <person name="Roy D.K."/>
            <person name="Haider R."/>
            <person name="Moosa M.M."/>
            <person name="Elias S.M."/>
            <person name="Hasan A.M."/>
            <person name="Jahan S."/>
            <person name="Shafiuddin M."/>
            <person name="Mahmood N."/>
            <person name="Shommy N.S."/>
        </authorList>
    </citation>
    <scope>NUCLEOTIDE SEQUENCE [LARGE SCALE GENOMIC DNA]</scope>
    <source>
        <strain evidence="2">cv. O-4</strain>
    </source>
</reference>
<comment type="caution">
    <text evidence="1">The sequence shown here is derived from an EMBL/GenBank/DDBJ whole genome shotgun (WGS) entry which is preliminary data.</text>
</comment>